<dbReference type="CDD" id="cd04096">
    <property type="entry name" value="eEF2_snRNP_like_C"/>
    <property type="match status" value="1"/>
</dbReference>
<dbReference type="FunFam" id="3.30.70.870:FF:000002">
    <property type="entry name" value="Translation elongation factor 2"/>
    <property type="match status" value="1"/>
</dbReference>
<dbReference type="GO" id="GO:0005829">
    <property type="term" value="C:cytosol"/>
    <property type="evidence" value="ECO:0007669"/>
    <property type="project" value="TreeGrafter"/>
</dbReference>
<keyword evidence="4" id="KW-0342">GTP-binding</keyword>
<dbReference type="FunFam" id="3.40.50.300:FF:000646">
    <property type="entry name" value="U5 small nuclear ribonucleoprotein component"/>
    <property type="match status" value="1"/>
</dbReference>
<dbReference type="SMART" id="SM00838">
    <property type="entry name" value="EFG_C"/>
    <property type="match status" value="1"/>
</dbReference>
<dbReference type="InterPro" id="IPR044121">
    <property type="entry name" value="Snu114_GTP-bd"/>
</dbReference>
<dbReference type="PANTHER" id="PTHR42908:SF6">
    <property type="entry name" value="116 KDA U5 SMALL NUCLEAR RIBONUCLEOPROTEIN COMPONENT"/>
    <property type="match status" value="1"/>
</dbReference>
<gene>
    <name evidence="9" type="ORF">BSTOLATCC_MIC2706</name>
</gene>
<dbReference type="InterPro" id="IPR020568">
    <property type="entry name" value="Ribosomal_Su5_D2-typ_SF"/>
</dbReference>
<dbReference type="InterPro" id="IPR000640">
    <property type="entry name" value="EFG_V-like"/>
</dbReference>
<dbReference type="FunFam" id="3.30.230.10:FF:000009">
    <property type="entry name" value="116 kDa U5 small nuclear ribonucleoprotein component"/>
    <property type="match status" value="1"/>
</dbReference>
<evidence type="ECO:0000313" key="10">
    <source>
        <dbReference type="Proteomes" id="UP001162131"/>
    </source>
</evidence>
<dbReference type="InterPro" id="IPR035647">
    <property type="entry name" value="EFG_III/V"/>
</dbReference>
<protein>
    <recommendedName>
        <fullName evidence="8">Tr-type G domain-containing protein</fullName>
    </recommendedName>
</protein>
<sequence length="970" mass="110440">MDEDLYDEFGNPINAGSESGEPEESPPQDEEVENNEEGQGIIASDNIMIEPTGQEIVLHEDKRYYLDLDQVYPEAEALIMEEDAQPITQPIIQPVIQKNFEFTFKEVPFTTSPIEFLVSLSHCPDSIRNIAFIGHLHHGKTTFIDLLVEDTHPQIVSDPNDPLKYMDTRNDERKREISIKAKPLTVVLETSREKSYLFNIIDTPGHPNFSDEVTAGLRLADGVILIVDVIEGVMINTKQLLIHALENELKVIVVINKFDRLPLELKIPPGDVYFKVKHTLDEINSIISAHAPWHPKVSPINENVIFASGLYGMAFTLSSMAKVYTNIYGPNFDSEEFAKRLWGDLYYNKETRSFARKPPIGKSNSDRSFIEFIVEPIYKLLGYAVSEEKEQLEKFLSSVGLFMKKKHYTYDSKTLLKIVLRTFFKKPSCLVDLAVKNFPAPSKSKKFEQNYKGPLAGEIIEEIIKGKDTGPLVVDIVKQYHDSECKFFYIFGRVLSGTLRPGELVNVLGQKYSIQNPEDKFQAEIDKIYYFNSRYKLQVQEIPAGCWALIESSQIDIPKTCTITSPDLSENIEILKPYRFSTSSIVKIAMEPYNPSDLPKMLQGLNFCSKSYPLLDFKVQETGEHVIAGTGELYLDSVLHDVRELYTDIEIKLSDPYVSFNETVIDSSSFKCFAETPNGKNRFSMIAEPLEAVIGSAIEKHKIHINWPPEKLSSHFEENYNWDVLASSSIWAFGPDSYGSNILINDILPYERDDDLLASIKNPVVQGFQWACREGPLCEEPIRLTKFKILEAAMAAEPIYRASGQIIPTVRRVCYSSFLLSSPRLMEPYYLVEIQCTQDCIPAVHLVMTKRRGHIDMEEPKPGSPHYTLLGTLPVIDSFGFETDLRTYTSGMAFCVSIFDHWEVVISDPLDRNIKIKPLEPCPVPHLAREFMLKTRRRKGLTDDITITKFFDHPLLRDMAKEDQDLAPYF</sequence>
<dbReference type="SUPFAM" id="SSF54211">
    <property type="entry name" value="Ribosomal protein S5 domain 2-like"/>
    <property type="match status" value="1"/>
</dbReference>
<proteinExistence type="predicted"/>
<dbReference type="InterPro" id="IPR009000">
    <property type="entry name" value="Transl_B-barrel_sf"/>
</dbReference>
<dbReference type="Gene3D" id="3.30.70.240">
    <property type="match status" value="1"/>
</dbReference>
<evidence type="ECO:0000256" key="3">
    <source>
        <dbReference type="ARBA" id="ARBA00022741"/>
    </source>
</evidence>
<keyword evidence="3" id="KW-0547">Nucleotide-binding</keyword>
<dbReference type="GO" id="GO:0030623">
    <property type="term" value="F:U5 snRNA binding"/>
    <property type="evidence" value="ECO:0007669"/>
    <property type="project" value="TreeGrafter"/>
</dbReference>
<dbReference type="GO" id="GO:0071007">
    <property type="term" value="C:U2-type catalytic step 2 spliceosome"/>
    <property type="evidence" value="ECO:0007669"/>
    <property type="project" value="TreeGrafter"/>
</dbReference>
<dbReference type="Pfam" id="PF16004">
    <property type="entry name" value="EFTUD2"/>
    <property type="match status" value="1"/>
</dbReference>
<reference evidence="9" key="1">
    <citation type="submission" date="2021-09" db="EMBL/GenBank/DDBJ databases">
        <authorList>
            <consortium name="AG Swart"/>
            <person name="Singh M."/>
            <person name="Singh A."/>
            <person name="Seah K."/>
            <person name="Emmerich C."/>
        </authorList>
    </citation>
    <scope>NUCLEOTIDE SEQUENCE</scope>
    <source>
        <strain evidence="9">ATCC30299</strain>
    </source>
</reference>
<dbReference type="PROSITE" id="PS51722">
    <property type="entry name" value="G_TR_2"/>
    <property type="match status" value="1"/>
</dbReference>
<dbReference type="FunFam" id="2.40.30.10:FF:000029">
    <property type="entry name" value="116 kDa U5 small nuclear ribonucleoprotein component"/>
    <property type="match status" value="1"/>
</dbReference>
<dbReference type="Gene3D" id="2.40.30.10">
    <property type="entry name" value="Translation factors"/>
    <property type="match status" value="1"/>
</dbReference>
<accession>A0AAU9I9U9</accession>
<evidence type="ECO:0000259" key="8">
    <source>
        <dbReference type="PROSITE" id="PS51722"/>
    </source>
</evidence>
<dbReference type="PANTHER" id="PTHR42908">
    <property type="entry name" value="TRANSLATION ELONGATION FACTOR-RELATED"/>
    <property type="match status" value="1"/>
</dbReference>
<dbReference type="NCBIfam" id="TIGR00231">
    <property type="entry name" value="small_GTP"/>
    <property type="match status" value="1"/>
</dbReference>
<evidence type="ECO:0000256" key="5">
    <source>
        <dbReference type="ARBA" id="ARBA00023187"/>
    </source>
</evidence>
<dbReference type="Proteomes" id="UP001162131">
    <property type="component" value="Unassembled WGS sequence"/>
</dbReference>
<name>A0AAU9I9U9_9CILI</name>
<dbReference type="SMART" id="SM00889">
    <property type="entry name" value="EFG_IV"/>
    <property type="match status" value="1"/>
</dbReference>
<evidence type="ECO:0000256" key="4">
    <source>
        <dbReference type="ARBA" id="ARBA00023134"/>
    </source>
</evidence>
<dbReference type="SUPFAM" id="SSF50447">
    <property type="entry name" value="Translation proteins"/>
    <property type="match status" value="1"/>
</dbReference>
<feature type="compositionally biased region" description="Acidic residues" evidence="7">
    <location>
        <begin position="20"/>
        <end position="36"/>
    </location>
</feature>
<dbReference type="Pfam" id="PF00009">
    <property type="entry name" value="GTP_EFTU"/>
    <property type="match status" value="1"/>
</dbReference>
<dbReference type="SUPFAM" id="SSF52540">
    <property type="entry name" value="P-loop containing nucleoside triphosphate hydrolases"/>
    <property type="match status" value="1"/>
</dbReference>
<dbReference type="GO" id="GO:0000398">
    <property type="term" value="P:mRNA splicing, via spliceosome"/>
    <property type="evidence" value="ECO:0007669"/>
    <property type="project" value="TreeGrafter"/>
</dbReference>
<keyword evidence="10" id="KW-1185">Reference proteome</keyword>
<dbReference type="Gene3D" id="3.40.50.300">
    <property type="entry name" value="P-loop containing nucleotide triphosphate hydrolases"/>
    <property type="match status" value="1"/>
</dbReference>
<dbReference type="InterPro" id="IPR000795">
    <property type="entry name" value="T_Tr_GTP-bd_dom"/>
</dbReference>
<dbReference type="InterPro" id="IPR027417">
    <property type="entry name" value="P-loop_NTPase"/>
</dbReference>
<dbReference type="Gene3D" id="3.30.70.870">
    <property type="entry name" value="Elongation Factor G (Translational Gtpase), domain 3"/>
    <property type="match status" value="1"/>
</dbReference>
<evidence type="ECO:0000256" key="2">
    <source>
        <dbReference type="ARBA" id="ARBA00022664"/>
    </source>
</evidence>
<dbReference type="Gene3D" id="3.90.1430.10">
    <property type="entry name" value="Yeast translation eEF2 (G' domain)"/>
    <property type="match status" value="1"/>
</dbReference>
<dbReference type="FunFam" id="3.30.70.240:FF:000004">
    <property type="entry name" value="116 kDa U5 small nuclear ribonucleoprotein"/>
    <property type="match status" value="1"/>
</dbReference>
<organism evidence="9 10">
    <name type="scientific">Blepharisma stoltei</name>
    <dbReference type="NCBI Taxonomy" id="1481888"/>
    <lineage>
        <taxon>Eukaryota</taxon>
        <taxon>Sar</taxon>
        <taxon>Alveolata</taxon>
        <taxon>Ciliophora</taxon>
        <taxon>Postciliodesmatophora</taxon>
        <taxon>Heterotrichea</taxon>
        <taxon>Heterotrichida</taxon>
        <taxon>Blepharismidae</taxon>
        <taxon>Blepharisma</taxon>
    </lineage>
</organism>
<feature type="domain" description="Tr-type G" evidence="8">
    <location>
        <begin position="125"/>
        <end position="332"/>
    </location>
</feature>
<evidence type="ECO:0000313" key="9">
    <source>
        <dbReference type="EMBL" id="CAG9310997.1"/>
    </source>
</evidence>
<feature type="region of interest" description="Disordered" evidence="7">
    <location>
        <begin position="1"/>
        <end position="36"/>
    </location>
</feature>
<dbReference type="EMBL" id="CAJZBQ010000003">
    <property type="protein sequence ID" value="CAG9310997.1"/>
    <property type="molecule type" value="Genomic_DNA"/>
</dbReference>
<dbReference type="InterPro" id="IPR031950">
    <property type="entry name" value="EFTUD2_N"/>
</dbReference>
<dbReference type="GO" id="GO:0003924">
    <property type="term" value="F:GTPase activity"/>
    <property type="evidence" value="ECO:0007669"/>
    <property type="project" value="InterPro"/>
</dbReference>
<dbReference type="Pfam" id="PF03764">
    <property type="entry name" value="EFG_IV"/>
    <property type="match status" value="1"/>
</dbReference>
<dbReference type="SUPFAM" id="SSF54980">
    <property type="entry name" value="EF-G C-terminal domain-like"/>
    <property type="match status" value="2"/>
</dbReference>
<dbReference type="Gene3D" id="3.30.230.10">
    <property type="match status" value="1"/>
</dbReference>
<comment type="caution">
    <text evidence="9">The sequence shown here is derived from an EMBL/GenBank/DDBJ whole genome shotgun (WGS) entry which is preliminary data.</text>
</comment>
<dbReference type="Pfam" id="PF00679">
    <property type="entry name" value="EFG_C"/>
    <property type="match status" value="1"/>
</dbReference>
<keyword evidence="2" id="KW-0507">mRNA processing</keyword>
<dbReference type="GO" id="GO:0046540">
    <property type="term" value="C:U4/U6 x U5 tri-snRNP complex"/>
    <property type="evidence" value="ECO:0007669"/>
    <property type="project" value="TreeGrafter"/>
</dbReference>
<dbReference type="CDD" id="cd04167">
    <property type="entry name" value="Snu114p"/>
    <property type="match status" value="1"/>
</dbReference>
<dbReference type="PRINTS" id="PR00315">
    <property type="entry name" value="ELONGATNFCT"/>
</dbReference>
<evidence type="ECO:0000256" key="7">
    <source>
        <dbReference type="SAM" id="MobiDB-lite"/>
    </source>
</evidence>
<keyword evidence="6" id="KW-0539">Nucleus</keyword>
<dbReference type="InterPro" id="IPR014721">
    <property type="entry name" value="Ribsml_uS5_D2-typ_fold_subgr"/>
</dbReference>
<dbReference type="CDD" id="cd01683">
    <property type="entry name" value="EF2_IV_snRNP"/>
    <property type="match status" value="1"/>
</dbReference>
<dbReference type="AlphaFoldDB" id="A0AAU9I9U9"/>
<dbReference type="GO" id="GO:0005525">
    <property type="term" value="F:GTP binding"/>
    <property type="evidence" value="ECO:0007669"/>
    <property type="project" value="UniProtKB-KW"/>
</dbReference>
<comment type="subcellular location">
    <subcellularLocation>
        <location evidence="1">Nucleus</location>
    </subcellularLocation>
</comment>
<evidence type="ECO:0000256" key="1">
    <source>
        <dbReference type="ARBA" id="ARBA00004123"/>
    </source>
</evidence>
<keyword evidence="5" id="KW-0508">mRNA splicing</keyword>
<dbReference type="InterPro" id="IPR005225">
    <property type="entry name" value="Small_GTP-bd"/>
</dbReference>
<dbReference type="InterPro" id="IPR005517">
    <property type="entry name" value="Transl_elong_EFG/EF2_IV"/>
</dbReference>
<evidence type="ECO:0000256" key="6">
    <source>
        <dbReference type="ARBA" id="ARBA00023242"/>
    </source>
</evidence>